<dbReference type="Gene3D" id="2.30.110.10">
    <property type="entry name" value="Electron Transport, Fmn-binding Protein, Chain A"/>
    <property type="match status" value="1"/>
</dbReference>
<dbReference type="OrthoDB" id="5186446at2"/>
<gene>
    <name evidence="1" type="ORF">ETD86_47830</name>
</gene>
<dbReference type="InterPro" id="IPR004378">
    <property type="entry name" value="F420H2_quin_Rdtase"/>
</dbReference>
<dbReference type="Pfam" id="PF04075">
    <property type="entry name" value="F420H2_quin_red"/>
    <property type="match status" value="1"/>
</dbReference>
<dbReference type="EMBL" id="VCKY01000294">
    <property type="protein sequence ID" value="TMR08425.1"/>
    <property type="molecule type" value="Genomic_DNA"/>
</dbReference>
<evidence type="ECO:0000313" key="1">
    <source>
        <dbReference type="EMBL" id="TMR08425.1"/>
    </source>
</evidence>
<dbReference type="Proteomes" id="UP000309128">
    <property type="component" value="Unassembled WGS sequence"/>
</dbReference>
<dbReference type="InterPro" id="IPR012349">
    <property type="entry name" value="Split_barrel_FMN-bd"/>
</dbReference>
<organism evidence="1 2">
    <name type="scientific">Nonomuraea turkmeniaca</name>
    <dbReference type="NCBI Taxonomy" id="103838"/>
    <lineage>
        <taxon>Bacteria</taxon>
        <taxon>Bacillati</taxon>
        <taxon>Actinomycetota</taxon>
        <taxon>Actinomycetes</taxon>
        <taxon>Streptosporangiales</taxon>
        <taxon>Streptosporangiaceae</taxon>
        <taxon>Nonomuraea</taxon>
    </lineage>
</organism>
<dbReference type="RefSeq" id="WP_138673263.1">
    <property type="nucleotide sequence ID" value="NZ_VCKY01000294.1"/>
</dbReference>
<dbReference type="AlphaFoldDB" id="A0A5S4EXM3"/>
<name>A0A5S4EXM3_9ACTN</name>
<proteinExistence type="predicted"/>
<keyword evidence="2" id="KW-1185">Reference proteome</keyword>
<reference evidence="1 2" key="1">
    <citation type="submission" date="2019-05" db="EMBL/GenBank/DDBJ databases">
        <title>Draft genome sequence of Nonomuraea turkmeniaca DSM 43926.</title>
        <authorList>
            <person name="Saricaoglu S."/>
            <person name="Isik K."/>
        </authorList>
    </citation>
    <scope>NUCLEOTIDE SEQUENCE [LARGE SCALE GENOMIC DNA]</scope>
    <source>
        <strain evidence="1 2">DSM 43926</strain>
    </source>
</reference>
<accession>A0A5S4EXM3</accession>
<comment type="caution">
    <text evidence="1">The sequence shown here is derived from an EMBL/GenBank/DDBJ whole genome shotgun (WGS) entry which is preliminary data.</text>
</comment>
<protein>
    <submittedName>
        <fullName evidence="1">DUF385 domain-containing protein</fullName>
    </submittedName>
</protein>
<sequence>MNPDDDRATEALSSHYRRPGWFAIHMINPLMRWLGAASTLHVARRTSGALQRIPANVLELADGYYLVSVRGQTDWERNLRAAGRCTISRRGRRDEYQAVELSGDRREQVIAAYRAHWSSGQVQRLLDELPDLDDHPVFRLDPADRSTHS</sequence>
<evidence type="ECO:0000313" key="2">
    <source>
        <dbReference type="Proteomes" id="UP000309128"/>
    </source>
</evidence>
<dbReference type="GO" id="GO:0016491">
    <property type="term" value="F:oxidoreductase activity"/>
    <property type="evidence" value="ECO:0007669"/>
    <property type="project" value="InterPro"/>
</dbReference>